<name>X1KD66_9ZZZZ</name>
<evidence type="ECO:0008006" key="2">
    <source>
        <dbReference type="Google" id="ProtNLM"/>
    </source>
</evidence>
<evidence type="ECO:0000313" key="1">
    <source>
        <dbReference type="EMBL" id="GAH91575.1"/>
    </source>
</evidence>
<gene>
    <name evidence="1" type="ORF">S03H2_70199</name>
</gene>
<organism evidence="1">
    <name type="scientific">marine sediment metagenome</name>
    <dbReference type="NCBI Taxonomy" id="412755"/>
    <lineage>
        <taxon>unclassified sequences</taxon>
        <taxon>metagenomes</taxon>
        <taxon>ecological metagenomes</taxon>
    </lineage>
</organism>
<dbReference type="EMBL" id="BARU01046582">
    <property type="protein sequence ID" value="GAH91575.1"/>
    <property type="molecule type" value="Genomic_DNA"/>
</dbReference>
<dbReference type="InterPro" id="IPR037914">
    <property type="entry name" value="SpoVT-AbrB_sf"/>
</dbReference>
<dbReference type="AlphaFoldDB" id="X1KD66"/>
<reference evidence="1" key="1">
    <citation type="journal article" date="2014" name="Front. Microbiol.">
        <title>High frequency of phylogenetically diverse reductive dehalogenase-homologous genes in deep subseafloor sedimentary metagenomes.</title>
        <authorList>
            <person name="Kawai M."/>
            <person name="Futagami T."/>
            <person name="Toyoda A."/>
            <person name="Takaki Y."/>
            <person name="Nishi S."/>
            <person name="Hori S."/>
            <person name="Arai W."/>
            <person name="Tsubouchi T."/>
            <person name="Morono Y."/>
            <person name="Uchiyama I."/>
            <person name="Ito T."/>
            <person name="Fujiyama A."/>
            <person name="Inagaki F."/>
            <person name="Takami H."/>
        </authorList>
    </citation>
    <scope>NUCLEOTIDE SEQUENCE</scope>
    <source>
        <strain evidence="1">Expedition CK06-06</strain>
    </source>
</reference>
<feature type="non-terminal residue" evidence="1">
    <location>
        <position position="1"/>
    </location>
</feature>
<comment type="caution">
    <text evidence="1">The sequence shown here is derived from an EMBL/GenBank/DDBJ whole genome shotgun (WGS) entry which is preliminary data.</text>
</comment>
<accession>X1KD66</accession>
<protein>
    <recommendedName>
        <fullName evidence="2">SpoVT-AbrB domain-containing protein</fullName>
    </recommendedName>
</protein>
<sequence length="46" mass="5299">RKLRLVHGSLMLTIPKQVCDLYNFRNGDIMSIEPIGVGELRLRKMS</sequence>
<dbReference type="SUPFAM" id="SSF89447">
    <property type="entry name" value="AbrB/MazE/MraZ-like"/>
    <property type="match status" value="1"/>
</dbReference>
<proteinExistence type="predicted"/>